<evidence type="ECO:0000259" key="1">
    <source>
        <dbReference type="Pfam" id="PF03358"/>
    </source>
</evidence>
<name>W9WR51_9EURO</name>
<gene>
    <name evidence="2" type="ORF">A1O5_09803</name>
</gene>
<evidence type="ECO:0000313" key="2">
    <source>
        <dbReference type="EMBL" id="EXJ67156.1"/>
    </source>
</evidence>
<protein>
    <recommendedName>
        <fullName evidence="1">NADPH-dependent FMN reductase-like domain-containing protein</fullName>
    </recommendedName>
</protein>
<accession>W9WR51</accession>
<dbReference type="Pfam" id="PF03358">
    <property type="entry name" value="FMN_red"/>
    <property type="match status" value="1"/>
</dbReference>
<proteinExistence type="predicted"/>
<dbReference type="InterPro" id="IPR029039">
    <property type="entry name" value="Flavoprotein-like_sf"/>
</dbReference>
<dbReference type="InterPro" id="IPR005025">
    <property type="entry name" value="FMN_Rdtase-like_dom"/>
</dbReference>
<comment type="caution">
    <text evidence="2">The sequence shown here is derived from an EMBL/GenBank/DDBJ whole genome shotgun (WGS) entry which is preliminary data.</text>
</comment>
<organism evidence="2 3">
    <name type="scientific">Cladophialophora psammophila CBS 110553</name>
    <dbReference type="NCBI Taxonomy" id="1182543"/>
    <lineage>
        <taxon>Eukaryota</taxon>
        <taxon>Fungi</taxon>
        <taxon>Dikarya</taxon>
        <taxon>Ascomycota</taxon>
        <taxon>Pezizomycotina</taxon>
        <taxon>Eurotiomycetes</taxon>
        <taxon>Chaetothyriomycetidae</taxon>
        <taxon>Chaetothyriales</taxon>
        <taxon>Herpotrichiellaceae</taxon>
        <taxon>Cladophialophora</taxon>
    </lineage>
</organism>
<evidence type="ECO:0000313" key="3">
    <source>
        <dbReference type="Proteomes" id="UP000019471"/>
    </source>
</evidence>
<dbReference type="STRING" id="1182543.W9WR51"/>
<dbReference type="GeneID" id="19194498"/>
<dbReference type="AlphaFoldDB" id="W9WR51"/>
<dbReference type="OrthoDB" id="68575at2759"/>
<reference evidence="2 3" key="1">
    <citation type="submission" date="2013-03" db="EMBL/GenBank/DDBJ databases">
        <title>The Genome Sequence of Cladophialophora psammophila CBS 110553.</title>
        <authorList>
            <consortium name="The Broad Institute Genomics Platform"/>
            <person name="Cuomo C."/>
            <person name="de Hoog S."/>
            <person name="Gorbushina A."/>
            <person name="Walker B."/>
            <person name="Young S.K."/>
            <person name="Zeng Q."/>
            <person name="Gargeya S."/>
            <person name="Fitzgerald M."/>
            <person name="Haas B."/>
            <person name="Abouelleil A."/>
            <person name="Allen A.W."/>
            <person name="Alvarado L."/>
            <person name="Arachchi H.M."/>
            <person name="Berlin A.M."/>
            <person name="Chapman S.B."/>
            <person name="Gainer-Dewar J."/>
            <person name="Goldberg J."/>
            <person name="Griggs A."/>
            <person name="Gujja S."/>
            <person name="Hansen M."/>
            <person name="Howarth C."/>
            <person name="Imamovic A."/>
            <person name="Ireland A."/>
            <person name="Larimer J."/>
            <person name="McCowan C."/>
            <person name="Murphy C."/>
            <person name="Pearson M."/>
            <person name="Poon T.W."/>
            <person name="Priest M."/>
            <person name="Roberts A."/>
            <person name="Saif S."/>
            <person name="Shea T."/>
            <person name="Sisk P."/>
            <person name="Sykes S."/>
            <person name="Wortman J."/>
            <person name="Nusbaum C."/>
            <person name="Birren B."/>
        </authorList>
    </citation>
    <scope>NUCLEOTIDE SEQUENCE [LARGE SCALE GENOMIC DNA]</scope>
    <source>
        <strain evidence="2 3">CBS 110553</strain>
    </source>
</reference>
<dbReference type="EMBL" id="AMGX01000017">
    <property type="protein sequence ID" value="EXJ67156.1"/>
    <property type="molecule type" value="Genomic_DNA"/>
</dbReference>
<dbReference type="Proteomes" id="UP000019471">
    <property type="component" value="Unassembled WGS sequence"/>
</dbReference>
<dbReference type="Gene3D" id="3.40.50.360">
    <property type="match status" value="1"/>
</dbReference>
<dbReference type="HOGENOM" id="CLU_1895997_0_0_1"/>
<dbReference type="GO" id="GO:0016491">
    <property type="term" value="F:oxidoreductase activity"/>
    <property type="evidence" value="ECO:0007669"/>
    <property type="project" value="InterPro"/>
</dbReference>
<dbReference type="SUPFAM" id="SSF52218">
    <property type="entry name" value="Flavoproteins"/>
    <property type="match status" value="1"/>
</dbReference>
<sequence length="134" mass="14598">MNLGSRSSSLTPWTTPRSIHLRDTPIQLGLPRQPQERDRLPLQRMGGKPAMVVSYGGHGGGQCAGQLKQVLGAVRMKVVQKSVGLTFPGPGREFLAKAARGDDLGLVMGEGLWAKEAEEVKEVFDELLKILHEE</sequence>
<feature type="domain" description="NADPH-dependent FMN reductase-like" evidence="1">
    <location>
        <begin position="38"/>
        <end position="83"/>
    </location>
</feature>
<keyword evidence="3" id="KW-1185">Reference proteome</keyword>
<dbReference type="RefSeq" id="XP_007748571.1">
    <property type="nucleotide sequence ID" value="XM_007750381.1"/>
</dbReference>